<evidence type="ECO:0000259" key="7">
    <source>
        <dbReference type="Pfam" id="PF00155"/>
    </source>
</evidence>
<evidence type="ECO:0000313" key="8">
    <source>
        <dbReference type="EMBL" id="XCN71935.1"/>
    </source>
</evidence>
<dbReference type="AlphaFoldDB" id="A0AAU8LSS2"/>
<gene>
    <name evidence="8" type="ORF">Q3M24_16725</name>
</gene>
<comment type="cofactor">
    <cofactor evidence="1 6">
        <name>pyridoxal 5'-phosphate</name>
        <dbReference type="ChEBI" id="CHEBI:597326"/>
    </cofactor>
</comment>
<dbReference type="InterPro" id="IPR050596">
    <property type="entry name" value="AspAT/PAT-like"/>
</dbReference>
<dbReference type="InterPro" id="IPR015422">
    <property type="entry name" value="PyrdxlP-dep_Trfase_small"/>
</dbReference>
<dbReference type="KEGG" id="eaj:Q3M24_16725"/>
<dbReference type="EC" id="2.6.1.-" evidence="6"/>
<dbReference type="InterPro" id="IPR015421">
    <property type="entry name" value="PyrdxlP-dep_Trfase_major"/>
</dbReference>
<sequence length="423" mass="47490">MSLINPLFAELRPSTTIQKNKEAGLKRKAGEEVYNFSFGESCFPTPHFIQDDYLLHGDKNRYAGLTGIQELKEAIAEYYQKNQGLAFKADNVFVGPGSKEVIFHLLYVLNTHFILPAPLWLNIVPQLKLCGKSYALVNTFADGYKLTPDALEKACSQDNSPKTLVLINPNNPTGLSYNDKELADLAAICQRYHLTVLSDEIYELINFEESFSSISKYYPDNTIITNGVSKAQSMGGYRIGYCIIPDALLSTMYEPLLIMAGLTHSGAATPLQYSSINLFRKDQELNVYLANCSYIYSMLMEKVHGQLTGHGISCLKANGSFYLYPNFLNFKKELKRIGIAKDYELTAYLIDNYSIFTTPGSDYYSPSEELSLRLSLVDFDGPKVLEHLADLKEDEEGIYPELFGRIDTGISKLLSFVDELKRG</sequence>
<dbReference type="Gene3D" id="3.90.1150.10">
    <property type="entry name" value="Aspartate Aminotransferase, domain 1"/>
    <property type="match status" value="1"/>
</dbReference>
<evidence type="ECO:0000256" key="6">
    <source>
        <dbReference type="RuleBase" id="RU000481"/>
    </source>
</evidence>
<keyword evidence="4 6" id="KW-0808">Transferase</keyword>
<comment type="similarity">
    <text evidence="2 6">Belongs to the class-I pyridoxal-phosphate-dependent aminotransferase family.</text>
</comment>
<feature type="domain" description="Aminotransferase class I/classII large" evidence="7">
    <location>
        <begin position="35"/>
        <end position="376"/>
    </location>
</feature>
<keyword evidence="5" id="KW-0663">Pyridoxal phosphate</keyword>
<dbReference type="SUPFAM" id="SSF53383">
    <property type="entry name" value="PLP-dependent transferases"/>
    <property type="match status" value="1"/>
</dbReference>
<dbReference type="InterPro" id="IPR004839">
    <property type="entry name" value="Aminotransferase_I/II_large"/>
</dbReference>
<dbReference type="GO" id="GO:0006520">
    <property type="term" value="P:amino acid metabolic process"/>
    <property type="evidence" value="ECO:0007669"/>
    <property type="project" value="InterPro"/>
</dbReference>
<dbReference type="Pfam" id="PF00155">
    <property type="entry name" value="Aminotran_1_2"/>
    <property type="match status" value="1"/>
</dbReference>
<accession>A0AAU8LSS2</accession>
<dbReference type="PROSITE" id="PS00105">
    <property type="entry name" value="AA_TRANSFER_CLASS_1"/>
    <property type="match status" value="1"/>
</dbReference>
<dbReference type="EMBL" id="CP159373">
    <property type="protein sequence ID" value="XCN71935.1"/>
    <property type="molecule type" value="Genomic_DNA"/>
</dbReference>
<dbReference type="InterPro" id="IPR004838">
    <property type="entry name" value="NHTrfase_class1_PyrdxlP-BS"/>
</dbReference>
<proteinExistence type="inferred from homology"/>
<evidence type="ECO:0000256" key="1">
    <source>
        <dbReference type="ARBA" id="ARBA00001933"/>
    </source>
</evidence>
<dbReference type="PANTHER" id="PTHR46383:SF1">
    <property type="entry name" value="ASPARTATE AMINOTRANSFERASE"/>
    <property type="match status" value="1"/>
</dbReference>
<reference evidence="8" key="2">
    <citation type="submission" date="2024-06" db="EMBL/GenBank/DDBJ databases">
        <authorList>
            <person name="Plum-Jensen L.E."/>
            <person name="Schramm A."/>
            <person name="Marshall I.P.G."/>
        </authorList>
    </citation>
    <scope>NUCLEOTIDE SEQUENCE</scope>
    <source>
        <strain evidence="8">Rat1</strain>
    </source>
</reference>
<dbReference type="CDD" id="cd00609">
    <property type="entry name" value="AAT_like"/>
    <property type="match status" value="1"/>
</dbReference>
<evidence type="ECO:0000256" key="2">
    <source>
        <dbReference type="ARBA" id="ARBA00007441"/>
    </source>
</evidence>
<dbReference type="InterPro" id="IPR015424">
    <property type="entry name" value="PyrdxlP-dep_Trfase"/>
</dbReference>
<dbReference type="GO" id="GO:0030170">
    <property type="term" value="F:pyridoxal phosphate binding"/>
    <property type="evidence" value="ECO:0007669"/>
    <property type="project" value="InterPro"/>
</dbReference>
<keyword evidence="3 6" id="KW-0032">Aminotransferase</keyword>
<dbReference type="PANTHER" id="PTHR46383">
    <property type="entry name" value="ASPARTATE AMINOTRANSFERASE"/>
    <property type="match status" value="1"/>
</dbReference>
<reference evidence="8" key="1">
    <citation type="journal article" date="2024" name="Syst. Appl. Microbiol.">
        <title>First single-strain enrichments of Electrothrix cable bacteria, description of E. aestuarii sp. nov. and E. rattekaaiensis sp. nov., and proposal of a cable bacteria taxonomy following the rules of the SeqCode.</title>
        <authorList>
            <person name="Plum-Jensen L.E."/>
            <person name="Schramm A."/>
            <person name="Marshall I.P.G."/>
        </authorList>
    </citation>
    <scope>NUCLEOTIDE SEQUENCE</scope>
    <source>
        <strain evidence="8">Rat1</strain>
    </source>
</reference>
<protein>
    <recommendedName>
        <fullName evidence="6">Aminotransferase</fullName>
        <ecNumber evidence="6">2.6.1.-</ecNumber>
    </recommendedName>
</protein>
<evidence type="ECO:0000256" key="3">
    <source>
        <dbReference type="ARBA" id="ARBA00022576"/>
    </source>
</evidence>
<evidence type="ECO:0000256" key="4">
    <source>
        <dbReference type="ARBA" id="ARBA00022679"/>
    </source>
</evidence>
<evidence type="ECO:0000256" key="5">
    <source>
        <dbReference type="ARBA" id="ARBA00022898"/>
    </source>
</evidence>
<name>A0AAU8LSS2_9BACT</name>
<dbReference type="GO" id="GO:0008483">
    <property type="term" value="F:transaminase activity"/>
    <property type="evidence" value="ECO:0007669"/>
    <property type="project" value="UniProtKB-KW"/>
</dbReference>
<organism evidence="8">
    <name type="scientific">Candidatus Electrothrix aestuarii</name>
    <dbReference type="NCBI Taxonomy" id="3062594"/>
    <lineage>
        <taxon>Bacteria</taxon>
        <taxon>Pseudomonadati</taxon>
        <taxon>Thermodesulfobacteriota</taxon>
        <taxon>Desulfobulbia</taxon>
        <taxon>Desulfobulbales</taxon>
        <taxon>Desulfobulbaceae</taxon>
        <taxon>Candidatus Electrothrix</taxon>
    </lineage>
</organism>
<dbReference type="Gene3D" id="3.40.640.10">
    <property type="entry name" value="Type I PLP-dependent aspartate aminotransferase-like (Major domain)"/>
    <property type="match status" value="1"/>
</dbReference>